<dbReference type="Gene3D" id="3.90.25.10">
    <property type="entry name" value="UDP-galactose 4-epimerase, domain 1"/>
    <property type="match status" value="1"/>
</dbReference>
<evidence type="ECO:0000313" key="1">
    <source>
        <dbReference type="EMBL" id="KAG1287736.1"/>
    </source>
</evidence>
<comment type="caution">
    <text evidence="1">The sequence shown here is derived from an EMBL/GenBank/DDBJ whole genome shotgun (WGS) entry which is preliminary data.</text>
</comment>
<dbReference type="SUPFAM" id="SSF51735">
    <property type="entry name" value="NAD(P)-binding Rossmann-fold domains"/>
    <property type="match status" value="1"/>
</dbReference>
<name>A0A9P6WU18_RHIOR</name>
<dbReference type="InterPro" id="IPR036291">
    <property type="entry name" value="NAD(P)-bd_dom_sf"/>
</dbReference>
<protein>
    <recommendedName>
        <fullName evidence="3">NmrA-like domain-containing protein</fullName>
    </recommendedName>
</protein>
<evidence type="ECO:0008006" key="3">
    <source>
        <dbReference type="Google" id="ProtNLM"/>
    </source>
</evidence>
<organism evidence="1 2">
    <name type="scientific">Rhizopus oryzae</name>
    <name type="common">Mucormycosis agent</name>
    <name type="synonym">Rhizopus arrhizus var. delemar</name>
    <dbReference type="NCBI Taxonomy" id="64495"/>
    <lineage>
        <taxon>Eukaryota</taxon>
        <taxon>Fungi</taxon>
        <taxon>Fungi incertae sedis</taxon>
        <taxon>Mucoromycota</taxon>
        <taxon>Mucoromycotina</taxon>
        <taxon>Mucoromycetes</taxon>
        <taxon>Mucorales</taxon>
        <taxon>Mucorineae</taxon>
        <taxon>Rhizopodaceae</taxon>
        <taxon>Rhizopus</taxon>
    </lineage>
</organism>
<dbReference type="AlphaFoldDB" id="A0A9P6WU18"/>
<dbReference type="EMBL" id="JAANQT010007323">
    <property type="protein sequence ID" value="KAG1287736.1"/>
    <property type="molecule type" value="Genomic_DNA"/>
</dbReference>
<proteinExistence type="predicted"/>
<sequence length="170" mass="18622">MAWTSLQANLFTSIFIDSIADWIKQYQKTGNQGVLKTVLAADVPVGVINPEEVGKIGAHFLALDDPTPHNQARYILSGPEDITGRRLVETVEQYAGVKVQDVEYKDVSWMKYLSTAGGYPEKYLPSILAGCEALWQGKCSLSATPTSKEIIELSPPKHTIADVLKAIMEA</sequence>
<accession>A0A9P6WU18</accession>
<dbReference type="Proteomes" id="UP000716291">
    <property type="component" value="Unassembled WGS sequence"/>
</dbReference>
<evidence type="ECO:0000313" key="2">
    <source>
        <dbReference type="Proteomes" id="UP000716291"/>
    </source>
</evidence>
<reference evidence="1" key="1">
    <citation type="journal article" date="2020" name="Microb. Genom.">
        <title>Genetic diversity of clinical and environmental Mucorales isolates obtained from an investigation of mucormycosis cases among solid organ transplant recipients.</title>
        <authorList>
            <person name="Nguyen M.H."/>
            <person name="Kaul D."/>
            <person name="Muto C."/>
            <person name="Cheng S.J."/>
            <person name="Richter R.A."/>
            <person name="Bruno V.M."/>
            <person name="Liu G."/>
            <person name="Beyhan S."/>
            <person name="Sundermann A.J."/>
            <person name="Mounaud S."/>
            <person name="Pasculle A.W."/>
            <person name="Nierman W.C."/>
            <person name="Driscoll E."/>
            <person name="Cumbie R."/>
            <person name="Clancy C.J."/>
            <person name="Dupont C.L."/>
        </authorList>
    </citation>
    <scope>NUCLEOTIDE SEQUENCE</scope>
    <source>
        <strain evidence="1">GL11</strain>
    </source>
</reference>
<keyword evidence="2" id="KW-1185">Reference proteome</keyword>
<gene>
    <name evidence="1" type="ORF">G6F64_014124</name>
</gene>
<dbReference type="Gene3D" id="3.40.50.720">
    <property type="entry name" value="NAD(P)-binding Rossmann-like Domain"/>
    <property type="match status" value="1"/>
</dbReference>